<comment type="caution">
    <text evidence="1">The sequence shown here is derived from an EMBL/GenBank/DDBJ whole genome shotgun (WGS) entry which is preliminary data.</text>
</comment>
<gene>
    <name evidence="1" type="ORF">BO219_13060</name>
</gene>
<dbReference type="EMBL" id="MQAD01000029">
    <property type="protein sequence ID" value="OOE00589.1"/>
    <property type="molecule type" value="Genomic_DNA"/>
</dbReference>
<dbReference type="RefSeq" id="WP_077429839.1">
    <property type="nucleotide sequence ID" value="NZ_MQAD01000029.1"/>
</dbReference>
<dbReference type="GO" id="GO:0009036">
    <property type="term" value="F:type II site-specific deoxyribonuclease activity"/>
    <property type="evidence" value="ECO:0007669"/>
    <property type="project" value="InterPro"/>
</dbReference>
<sequence length="94" mass="10856">MLFLKIMENELPNLNKKLAQWAYAGIGGYGNQKIHWANYIIVFKNDTKTLEMEKIDVYITNILQNVKGQMGTSFQWTYPSKKKGKSIQLKGKIT</sequence>
<evidence type="ECO:0000313" key="1">
    <source>
        <dbReference type="EMBL" id="OOE00589.1"/>
    </source>
</evidence>
<protein>
    <submittedName>
        <fullName evidence="1">Uncharacterized protein</fullName>
    </submittedName>
</protein>
<dbReference type="Pfam" id="PF09208">
    <property type="entry name" value="Endonuc-MspI"/>
    <property type="match status" value="1"/>
</dbReference>
<dbReference type="Proteomes" id="UP000188458">
    <property type="component" value="Unassembled WGS sequence"/>
</dbReference>
<proteinExistence type="predicted"/>
<accession>A0A1V3FFY3</accession>
<dbReference type="GO" id="GO:0003677">
    <property type="term" value="F:DNA binding"/>
    <property type="evidence" value="ECO:0007669"/>
    <property type="project" value="InterPro"/>
</dbReference>
<dbReference type="InterPro" id="IPR015291">
    <property type="entry name" value="Restrct_endonuc_II_MspI"/>
</dbReference>
<keyword evidence="2" id="KW-1185">Reference proteome</keyword>
<dbReference type="SUPFAM" id="SSF52980">
    <property type="entry name" value="Restriction endonuclease-like"/>
    <property type="match status" value="1"/>
</dbReference>
<evidence type="ECO:0000313" key="2">
    <source>
        <dbReference type="Proteomes" id="UP000188458"/>
    </source>
</evidence>
<name>A0A1V3FFY3_9BACL</name>
<dbReference type="GO" id="GO:0009307">
    <property type="term" value="P:DNA restriction-modification system"/>
    <property type="evidence" value="ECO:0007669"/>
    <property type="project" value="InterPro"/>
</dbReference>
<organism evidence="1 2">
    <name type="scientific">Anoxybacillus kestanbolensis</name>
    <dbReference type="NCBI Taxonomy" id="227476"/>
    <lineage>
        <taxon>Bacteria</taxon>
        <taxon>Bacillati</taxon>
        <taxon>Bacillota</taxon>
        <taxon>Bacilli</taxon>
        <taxon>Bacillales</taxon>
        <taxon>Anoxybacillaceae</taxon>
        <taxon>Anoxybacillus</taxon>
    </lineage>
</organism>
<dbReference type="InterPro" id="IPR011335">
    <property type="entry name" value="Restrct_endonuc-II-like"/>
</dbReference>
<reference evidence="2" key="1">
    <citation type="submission" date="2016-11" db="EMBL/GenBank/DDBJ databases">
        <title>Draft genome sequence of Anoxybacillus sp. strain 103 isolated from the Qarvajar hot spring in Nagorno-Karabach.</title>
        <authorList>
            <person name="Hovhannisyan P."/>
            <person name="Panosyan H."/>
            <person name="Birkeland N.-K."/>
        </authorList>
    </citation>
    <scope>NUCLEOTIDE SEQUENCE [LARGE SCALE GENOMIC DNA]</scope>
    <source>
        <strain evidence="2">103</strain>
    </source>
</reference>
<dbReference type="AlphaFoldDB" id="A0A1V3FFY3"/>